<gene>
    <name evidence="2" type="ORF">PK35_14270</name>
</gene>
<evidence type="ECO:0000256" key="1">
    <source>
        <dbReference type="SAM" id="SignalP"/>
    </source>
</evidence>
<keyword evidence="2" id="KW-0378">Hydrolase</keyword>
<dbReference type="Pfam" id="PF22612">
    <property type="entry name" value="GH113"/>
    <property type="match status" value="1"/>
</dbReference>
<comment type="caution">
    <text evidence="2">The sequence shown here is derived from an EMBL/GenBank/DDBJ whole genome shotgun (WGS) entry which is preliminary data.</text>
</comment>
<accession>A0A0D7VXI9</accession>
<dbReference type="PATRIC" id="fig|1382798.3.peg.1416"/>
<dbReference type="SUPFAM" id="SSF51445">
    <property type="entry name" value="(Trans)glycosidases"/>
    <property type="match status" value="1"/>
</dbReference>
<dbReference type="InterPro" id="IPR055151">
    <property type="entry name" value="GH113"/>
</dbReference>
<dbReference type="RefSeq" id="WP_044627239.1">
    <property type="nucleotide sequence ID" value="NZ_JTDV01000014.1"/>
</dbReference>
<proteinExistence type="predicted"/>
<evidence type="ECO:0000313" key="3">
    <source>
        <dbReference type="Proteomes" id="UP000032361"/>
    </source>
</evidence>
<dbReference type="Gene3D" id="3.20.20.80">
    <property type="entry name" value="Glycosidases"/>
    <property type="match status" value="1"/>
</dbReference>
<organism evidence="2 3">
    <name type="scientific">Neotamlana nanhaiensis</name>
    <dbReference type="NCBI Taxonomy" id="1382798"/>
    <lineage>
        <taxon>Bacteria</taxon>
        <taxon>Pseudomonadati</taxon>
        <taxon>Bacteroidota</taxon>
        <taxon>Flavobacteriia</taxon>
        <taxon>Flavobacteriales</taxon>
        <taxon>Flavobacteriaceae</taxon>
        <taxon>Neotamlana</taxon>
    </lineage>
</organism>
<protein>
    <submittedName>
        <fullName evidence="2">Glycoside hydrolase</fullName>
    </submittedName>
</protein>
<feature type="chain" id="PRO_5002325073" evidence="1">
    <location>
        <begin position="18"/>
        <end position="339"/>
    </location>
</feature>
<evidence type="ECO:0000313" key="2">
    <source>
        <dbReference type="EMBL" id="KJD31566.1"/>
    </source>
</evidence>
<name>A0A0D7VXI9_9FLAO</name>
<dbReference type="CDD" id="cd19608">
    <property type="entry name" value="GH113_mannanase-like"/>
    <property type="match status" value="1"/>
</dbReference>
<dbReference type="EMBL" id="JTDV01000014">
    <property type="protein sequence ID" value="KJD31566.1"/>
    <property type="molecule type" value="Genomic_DNA"/>
</dbReference>
<dbReference type="OrthoDB" id="9773531at2"/>
<dbReference type="InterPro" id="IPR017853">
    <property type="entry name" value="GH"/>
</dbReference>
<dbReference type="AlphaFoldDB" id="A0A0D7VXI9"/>
<dbReference type="PROSITE" id="PS51257">
    <property type="entry name" value="PROKAR_LIPOPROTEIN"/>
    <property type="match status" value="1"/>
</dbReference>
<reference evidence="2 3" key="1">
    <citation type="journal article" date="2015" name="Antonie Van Leeuwenhoek">
        <title>Tamlana nanhaiensis sp. nov., isolated from surface seawater collected from the South China Sea.</title>
        <authorList>
            <person name="Liu X."/>
            <person name="Lai Q."/>
            <person name="Du Y."/>
            <person name="Li G."/>
            <person name="Sun F."/>
            <person name="Shao Z."/>
        </authorList>
    </citation>
    <scope>NUCLEOTIDE SEQUENCE [LARGE SCALE GENOMIC DNA]</scope>
    <source>
        <strain evidence="2 3">FHC16</strain>
    </source>
</reference>
<keyword evidence="1" id="KW-0732">Signal</keyword>
<dbReference type="GO" id="GO:0016787">
    <property type="term" value="F:hydrolase activity"/>
    <property type="evidence" value="ECO:0007669"/>
    <property type="project" value="UniProtKB-KW"/>
</dbReference>
<dbReference type="STRING" id="1382798.PK35_14270"/>
<feature type="signal peptide" evidence="1">
    <location>
        <begin position="1"/>
        <end position="17"/>
    </location>
</feature>
<dbReference type="Proteomes" id="UP000032361">
    <property type="component" value="Unassembled WGS sequence"/>
</dbReference>
<keyword evidence="3" id="KW-1185">Reference proteome</keyword>
<sequence length="339" mass="39107">MRAIFVFCLLILSVGCAQPAKLTKINGVSFVAHRDSVNQKHIKPVVNLNANYAAIMPFGFIRDLNHPEIVFNTNRQWFGETRTGVKQYIFQLKKEGIKTMVKPQIWVGRGMFTGFIKLKTEAEWAVFEASYTDFILQFAEVAQETNAEIFCIGTELEGFVDSRPAFWFGLIKKVKAIYKGKLTYAANWNEFNRTPFWEALDFIGIDAYFPVSDSKTPTVEACLHGWKKHKADILTVQQANNKPVLFTEFGYRSVDYSGRKPWVSDRDMNQVNLQAQVNTTEALFKTFWDEPWFAGGFVWKWFVNHNDVGGENNHQFTPQNKPVEALIKNEYAKKRHYKL</sequence>